<sequence>MASLVAGALLGPTVLGLNSVLPCANAEPLAAVCTDADLAHHRSCEMGYLAMYIPHGPSGDCPTLYEREVALHPQDGLLQPDFLAGCEAAGRELVELGVNRT</sequence>
<proteinExistence type="predicted"/>
<reference evidence="1 2" key="1">
    <citation type="submission" date="2023-12" db="EMBL/GenBank/DDBJ databases">
        <title>Description of new species of Mycobacterium terrae complex isolated from sewage at the Sao Paulo Zoological Park Foundation in Brazil.</title>
        <authorList>
            <person name="Romagnoli C.L."/>
            <person name="Conceicao E.C."/>
            <person name="Machado E."/>
            <person name="Barreto L.B.P.F."/>
            <person name="Sharma A."/>
            <person name="Silva N.M."/>
            <person name="Marques L.E."/>
            <person name="Juliana M.A."/>
            <person name="Lourenco M.C.S."/>
            <person name="Digiampietri L.A."/>
            <person name="Suffys P.N."/>
            <person name="Viana-Niero C."/>
        </authorList>
    </citation>
    <scope>NUCLEOTIDE SEQUENCE [LARGE SCALE GENOMIC DNA]</scope>
    <source>
        <strain evidence="1 2">MYC098</strain>
    </source>
</reference>
<organism evidence="1 2">
    <name type="scientific">[Mycobacterium] crassicus</name>
    <dbReference type="NCBI Taxonomy" id="2872309"/>
    <lineage>
        <taxon>Bacteria</taxon>
        <taxon>Bacillati</taxon>
        <taxon>Actinomycetota</taxon>
        <taxon>Actinomycetes</taxon>
        <taxon>Mycobacteriales</taxon>
        <taxon>Mycobacteriaceae</taxon>
        <taxon>Mycolicibacter</taxon>
    </lineage>
</organism>
<protein>
    <recommendedName>
        <fullName evidence="3">Secreted protein</fullName>
    </recommendedName>
</protein>
<comment type="caution">
    <text evidence="1">The sequence shown here is derived from an EMBL/GenBank/DDBJ whole genome shotgun (WGS) entry which is preliminary data.</text>
</comment>
<keyword evidence="2" id="KW-1185">Reference proteome</keyword>
<dbReference type="Proteomes" id="UP001299596">
    <property type="component" value="Unassembled WGS sequence"/>
</dbReference>
<name>A0ABU5XCK3_9MYCO</name>
<accession>A0ABU5XCK3</accession>
<evidence type="ECO:0000313" key="2">
    <source>
        <dbReference type="Proteomes" id="UP001299596"/>
    </source>
</evidence>
<evidence type="ECO:0008006" key="3">
    <source>
        <dbReference type="Google" id="ProtNLM"/>
    </source>
</evidence>
<evidence type="ECO:0000313" key="1">
    <source>
        <dbReference type="EMBL" id="MEB3020014.1"/>
    </source>
</evidence>
<gene>
    <name evidence="1" type="ORF">K6T79_03015</name>
</gene>
<dbReference type="EMBL" id="JAYJJR010000001">
    <property type="protein sequence ID" value="MEB3020014.1"/>
    <property type="molecule type" value="Genomic_DNA"/>
</dbReference>